<proteinExistence type="predicted"/>
<gene>
    <name evidence="1" type="ORF">AAF712_016386</name>
</gene>
<accession>A0ABR2Z934</accession>
<name>A0ABR2Z934_9AGAR</name>
<comment type="caution">
    <text evidence="1">The sequence shown here is derived from an EMBL/GenBank/DDBJ whole genome shotgun (WGS) entry which is preliminary data.</text>
</comment>
<dbReference type="EMBL" id="JBBXMP010000762">
    <property type="protein sequence ID" value="KAL0056997.1"/>
    <property type="molecule type" value="Genomic_DNA"/>
</dbReference>
<dbReference type="SUPFAM" id="SSF52047">
    <property type="entry name" value="RNI-like"/>
    <property type="match status" value="1"/>
</dbReference>
<feature type="non-terminal residue" evidence="1">
    <location>
        <position position="1"/>
    </location>
</feature>
<evidence type="ECO:0000313" key="1">
    <source>
        <dbReference type="EMBL" id="KAL0056997.1"/>
    </source>
</evidence>
<organism evidence="1 2">
    <name type="scientific">Marasmius tenuissimus</name>
    <dbReference type="NCBI Taxonomy" id="585030"/>
    <lineage>
        <taxon>Eukaryota</taxon>
        <taxon>Fungi</taxon>
        <taxon>Dikarya</taxon>
        <taxon>Basidiomycota</taxon>
        <taxon>Agaricomycotina</taxon>
        <taxon>Agaricomycetes</taxon>
        <taxon>Agaricomycetidae</taxon>
        <taxon>Agaricales</taxon>
        <taxon>Marasmiineae</taxon>
        <taxon>Marasmiaceae</taxon>
        <taxon>Marasmius</taxon>
    </lineage>
</organism>
<dbReference type="Proteomes" id="UP001437256">
    <property type="component" value="Unassembled WGS sequence"/>
</dbReference>
<protein>
    <submittedName>
        <fullName evidence="1">Uncharacterized protein</fullName>
    </submittedName>
</protein>
<reference evidence="1 2" key="1">
    <citation type="submission" date="2024-05" db="EMBL/GenBank/DDBJ databases">
        <title>A draft genome resource for the thread blight pathogen Marasmius tenuissimus strain MS-2.</title>
        <authorList>
            <person name="Yulfo-Soto G.E."/>
            <person name="Baruah I.K."/>
            <person name="Amoako-Attah I."/>
            <person name="Bukari Y."/>
            <person name="Meinhardt L.W."/>
            <person name="Bailey B.A."/>
            <person name="Cohen S.P."/>
        </authorList>
    </citation>
    <scope>NUCLEOTIDE SEQUENCE [LARGE SCALE GENOMIC DNA]</scope>
    <source>
        <strain evidence="1 2">MS-2</strain>
    </source>
</reference>
<evidence type="ECO:0000313" key="2">
    <source>
        <dbReference type="Proteomes" id="UP001437256"/>
    </source>
</evidence>
<keyword evidence="2" id="KW-1185">Reference proteome</keyword>
<sequence>DSILLHLWPWERITVLKLANCDIEPSSLRSALERAQNLDTLHILDITLQNAMEPVTLLKLQTLSVKIRAIRCCDVFTVPLLRYLSLSAGHRDDTSWLPRIIRMAQRSYAKLEEIDISGDILQNEAQMKDLFRAVGAGVKVLTLTGRISNTMISWILSSPDQCLPGLQSFTVVGEKLTPNRLTEFRFPKAWLNVPFGLLPFLSKVLTEASLGRQRSLKKIELGVYTNGHPVRVDHNLAKRVRAMRDGGMSVEFIVLDHVTSPILEHLGKVLGGEILLLSLDGTSLVENMPAISNVFSIVEKYLDERYLLKEDIKVVIYLSPEKSNLLEAHQQT</sequence>